<feature type="repeat" description="ANK" evidence="3">
    <location>
        <begin position="670"/>
        <end position="702"/>
    </location>
</feature>
<dbReference type="InterPro" id="IPR036770">
    <property type="entry name" value="Ankyrin_rpt-contain_sf"/>
</dbReference>
<dbReference type="Pfam" id="PF00023">
    <property type="entry name" value="Ank"/>
    <property type="match status" value="1"/>
</dbReference>
<dbReference type="EMBL" id="JAVRQU010000002">
    <property type="protein sequence ID" value="KAK5706924.1"/>
    <property type="molecule type" value="Genomic_DNA"/>
</dbReference>
<dbReference type="Pfam" id="PF12796">
    <property type="entry name" value="Ank_2"/>
    <property type="match status" value="2"/>
</dbReference>
<evidence type="ECO:0000256" key="1">
    <source>
        <dbReference type="ARBA" id="ARBA00022737"/>
    </source>
</evidence>
<dbReference type="Pfam" id="PF24883">
    <property type="entry name" value="NPHP3_N"/>
    <property type="match status" value="1"/>
</dbReference>
<dbReference type="PANTHER" id="PTHR24198:SF165">
    <property type="entry name" value="ANKYRIN REPEAT-CONTAINING PROTEIN-RELATED"/>
    <property type="match status" value="1"/>
</dbReference>
<evidence type="ECO:0000256" key="2">
    <source>
        <dbReference type="ARBA" id="ARBA00023043"/>
    </source>
</evidence>
<evidence type="ECO:0000313" key="5">
    <source>
        <dbReference type="EMBL" id="KAK5706924.1"/>
    </source>
</evidence>
<comment type="caution">
    <text evidence="5">The sequence shown here is derived from an EMBL/GenBank/DDBJ whole genome shotgun (WGS) entry which is preliminary data.</text>
</comment>
<dbReference type="SMART" id="SM00248">
    <property type="entry name" value="ANK"/>
    <property type="match status" value="9"/>
</dbReference>
<protein>
    <recommendedName>
        <fullName evidence="4">Nephrocystin 3-like N-terminal domain-containing protein</fullName>
    </recommendedName>
</protein>
<dbReference type="PROSITE" id="PS50088">
    <property type="entry name" value="ANK_REPEAT"/>
    <property type="match status" value="5"/>
</dbReference>
<dbReference type="InterPro" id="IPR002110">
    <property type="entry name" value="Ankyrin_rpt"/>
</dbReference>
<dbReference type="AlphaFoldDB" id="A0AAN7WGS3"/>
<proteinExistence type="predicted"/>
<dbReference type="SUPFAM" id="SSF48403">
    <property type="entry name" value="Ankyrin repeat"/>
    <property type="match status" value="2"/>
</dbReference>
<reference evidence="5" key="1">
    <citation type="submission" date="2023-08" db="EMBL/GenBank/DDBJ databases">
        <title>Black Yeasts Isolated from many extreme environments.</title>
        <authorList>
            <person name="Coleine C."/>
            <person name="Stajich J.E."/>
            <person name="Selbmann L."/>
        </authorList>
    </citation>
    <scope>NUCLEOTIDE SEQUENCE</scope>
    <source>
        <strain evidence="5">CCFEE 5810</strain>
    </source>
</reference>
<dbReference type="PROSITE" id="PS50297">
    <property type="entry name" value="ANK_REP_REGION"/>
    <property type="match status" value="5"/>
</dbReference>
<evidence type="ECO:0000259" key="4">
    <source>
        <dbReference type="Pfam" id="PF24883"/>
    </source>
</evidence>
<accession>A0AAN7WGS3</accession>
<dbReference type="Gene3D" id="1.25.40.20">
    <property type="entry name" value="Ankyrin repeat-containing domain"/>
    <property type="match status" value="4"/>
</dbReference>
<sequence length="1167" mass="129689">MEQGQIKAVEADPPQTTNRLKNLINKKLLDVRMQHLRHITELLGRQQARTEQEDQQEQSALAPRAIFHRLYRNNLGRGSSNDLAVLEKLSPFDFRAARKQLLAGYTEVRNWFFESQQYLHWCQGRPWQLHCYGEPRSGKTTFAAAVAAEVEKTTDEHTAVVSLYLQRTNNRGLHLFNVPSMSATEAVLRTILRQLIATRLALGLRSDVLEDWKSSGTSTIDASLADIRTYLHAEAAKFKRVFLIVDGLDFLPEAVQESLVAELAGFLKESLGILRLMLVQSRTHRAELEALKIKCDRSDCDRDETIVLYWQCPHCNDGDFHLCQACYDEDHHCRDRDHELREPYDSIEVELQTPQAELVNYVQIRLQEEIRNSSSLGRRLSDAEETVESIKDTIAAKAAGVFVLAKLYVDYLHKKQSLDEVLDVLDRLPQHEVKYFDTLMLEVTDQDDKIDRFLALSTLAVVATASQEARPLSFHELTGALQHLPGKGGASYEGRLTEMTILRITRGFLTIGVSYTARVQPFHETVGIYLYENCKPALSKVRLDMTSICCGALTNAATDFARHADDVGALLRILESRPFLYYALQHWGSHVRHSDWSSAYESTYRFLQLYQHTPALKQANIFATGRDQGSKWCGGSDKLHLCAAFGLTKLLCHYVETEPDLDVNVLDKWSGWTPLMIAVRLGHLTFVQKLLEAGSDNDITGPRGETALQQAVFNGDLFLLQALLARYSAKALNAPCGNSDGETTYMLAIRLRREELTETFTRKSDLAITAQNIHGRTALHIAAEVGSATVVRQLTGRMDFERLVNVSETLLGRSAPMILLESANWNDESIPENNRLSIMKKLHQSGADISHADALGRTLLHYAALDDEFVTITAYLLDQGLNVDAKDHRGWTALHCAALGGFCGPETVRTLLKAGADRSIKNKDGMIPSDIAALYRQSEIGHMLDITTGGPSSSSGATARLWQTILHDSSVYTAEELSQVSSEELTERNPLGYTVLHCAIEAGNLAVLQALLEDGRVSGSIMNAAGLTALLLAIIQLGSDIADAEDLVTALLDGYVDLDIDRCDGDGHTALYLAIQGNYWAIAIRLVNRHARLSVSHEKVQRLFHECVRTNEPQAMGVLLDAGARVLQRDSMGKLPSQLAEDHGASAKLLASLHEAETNAIKGLASD</sequence>
<keyword evidence="1" id="KW-0677">Repeat</keyword>
<feature type="repeat" description="ANK" evidence="3">
    <location>
        <begin position="889"/>
        <end position="923"/>
    </location>
</feature>
<feature type="repeat" description="ANK" evidence="3">
    <location>
        <begin position="774"/>
        <end position="794"/>
    </location>
</feature>
<feature type="repeat" description="ANK" evidence="3">
    <location>
        <begin position="855"/>
        <end position="888"/>
    </location>
</feature>
<feature type="repeat" description="ANK" evidence="3">
    <location>
        <begin position="991"/>
        <end position="1015"/>
    </location>
</feature>
<gene>
    <name evidence="5" type="ORF">LTR97_001916</name>
</gene>
<dbReference type="PANTHER" id="PTHR24198">
    <property type="entry name" value="ANKYRIN REPEAT AND PROTEIN KINASE DOMAIN-CONTAINING PROTEIN"/>
    <property type="match status" value="1"/>
</dbReference>
<feature type="domain" description="Nephrocystin 3-like N-terminal" evidence="4">
    <location>
        <begin position="109"/>
        <end position="276"/>
    </location>
</feature>
<dbReference type="SUPFAM" id="SSF52540">
    <property type="entry name" value="P-loop containing nucleoside triphosphate hydrolases"/>
    <property type="match status" value="1"/>
</dbReference>
<organism evidence="5 6">
    <name type="scientific">Elasticomyces elasticus</name>
    <dbReference type="NCBI Taxonomy" id="574655"/>
    <lineage>
        <taxon>Eukaryota</taxon>
        <taxon>Fungi</taxon>
        <taxon>Dikarya</taxon>
        <taxon>Ascomycota</taxon>
        <taxon>Pezizomycotina</taxon>
        <taxon>Dothideomycetes</taxon>
        <taxon>Dothideomycetidae</taxon>
        <taxon>Mycosphaerellales</taxon>
        <taxon>Teratosphaeriaceae</taxon>
        <taxon>Elasticomyces</taxon>
    </lineage>
</organism>
<dbReference type="Proteomes" id="UP001310594">
    <property type="component" value="Unassembled WGS sequence"/>
</dbReference>
<dbReference type="InterPro" id="IPR027417">
    <property type="entry name" value="P-loop_NTPase"/>
</dbReference>
<name>A0AAN7WGS3_9PEZI</name>
<dbReference type="InterPro" id="IPR056884">
    <property type="entry name" value="NPHP3-like_N"/>
</dbReference>
<evidence type="ECO:0000313" key="6">
    <source>
        <dbReference type="Proteomes" id="UP001310594"/>
    </source>
</evidence>
<keyword evidence="2 3" id="KW-0040">ANK repeat</keyword>
<dbReference type="SUPFAM" id="SSF57850">
    <property type="entry name" value="RING/U-box"/>
    <property type="match status" value="1"/>
</dbReference>
<dbReference type="Gene3D" id="3.40.50.300">
    <property type="entry name" value="P-loop containing nucleotide triphosphate hydrolases"/>
    <property type="match status" value="1"/>
</dbReference>
<evidence type="ECO:0000256" key="3">
    <source>
        <dbReference type="PROSITE-ProRule" id="PRU00023"/>
    </source>
</evidence>